<accession>A0ACC2T820</accession>
<dbReference type="EMBL" id="QTSX02003559">
    <property type="protein sequence ID" value="KAJ9070808.1"/>
    <property type="molecule type" value="Genomic_DNA"/>
</dbReference>
<reference evidence="1" key="1">
    <citation type="submission" date="2022-04" db="EMBL/GenBank/DDBJ databases">
        <title>Genome of the entomopathogenic fungus Entomophthora muscae.</title>
        <authorList>
            <person name="Elya C."/>
            <person name="Lovett B.R."/>
            <person name="Lee E."/>
            <person name="Macias A.M."/>
            <person name="Hajek A.E."/>
            <person name="De Bivort B.L."/>
            <person name="Kasson M.T."/>
            <person name="De Fine Licht H.H."/>
            <person name="Stajich J.E."/>
        </authorList>
    </citation>
    <scope>NUCLEOTIDE SEQUENCE</scope>
    <source>
        <strain evidence="1">Berkeley</strain>
    </source>
</reference>
<evidence type="ECO:0000313" key="1">
    <source>
        <dbReference type="EMBL" id="KAJ9070808.1"/>
    </source>
</evidence>
<comment type="caution">
    <text evidence="1">The sequence shown here is derived from an EMBL/GenBank/DDBJ whole genome shotgun (WGS) entry which is preliminary data.</text>
</comment>
<proteinExistence type="predicted"/>
<dbReference type="Proteomes" id="UP001165960">
    <property type="component" value="Unassembled WGS sequence"/>
</dbReference>
<evidence type="ECO:0000313" key="2">
    <source>
        <dbReference type="Proteomes" id="UP001165960"/>
    </source>
</evidence>
<sequence>MVLGLHIQEISLLQAAVTHHWDQFAAYQQWIHSLFSLVSDNQRNYVTSNPAWLIPSKKYANPSPIMSESVFMSSVNSLPPLALDRTVFPHYTKKTAQSPEKLLNSLKDLAHTVDERFVLAYPADPPALIVLAWEEILVNLDYLLA</sequence>
<keyword evidence="2" id="KW-1185">Reference proteome</keyword>
<name>A0ACC2T820_9FUNG</name>
<protein>
    <submittedName>
        <fullName evidence="1">Uncharacterized protein</fullName>
    </submittedName>
</protein>
<organism evidence="1 2">
    <name type="scientific">Entomophthora muscae</name>
    <dbReference type="NCBI Taxonomy" id="34485"/>
    <lineage>
        <taxon>Eukaryota</taxon>
        <taxon>Fungi</taxon>
        <taxon>Fungi incertae sedis</taxon>
        <taxon>Zoopagomycota</taxon>
        <taxon>Entomophthoromycotina</taxon>
        <taxon>Entomophthoromycetes</taxon>
        <taxon>Entomophthorales</taxon>
        <taxon>Entomophthoraceae</taxon>
        <taxon>Entomophthora</taxon>
    </lineage>
</organism>
<gene>
    <name evidence="1" type="ORF">DSO57_1003670</name>
</gene>